<protein>
    <submittedName>
        <fullName evidence="2">Glycoprotein</fullName>
    </submittedName>
</protein>
<keyword evidence="3" id="KW-1185">Reference proteome</keyword>
<feature type="transmembrane region" description="Helical" evidence="1">
    <location>
        <begin position="69"/>
        <end position="92"/>
    </location>
</feature>
<sequence length="113" mass="13356">MNPDNLITHSIFVVPLYRNPCFLLFDFKWGQSEEHAGERRNARVPRRSATTEIGEKIEGRGIELQIPNWGKFVLCFLGDFFFFFSSFSLMVCRENKAIFHQRENKKRRKLGKN</sequence>
<proteinExistence type="predicted"/>
<comment type="caution">
    <text evidence="2">The sequence shown here is derived from an EMBL/GenBank/DDBJ whole genome shotgun (WGS) entry which is preliminary data.</text>
</comment>
<dbReference type="Proteomes" id="UP000325081">
    <property type="component" value="Unassembled WGS sequence"/>
</dbReference>
<evidence type="ECO:0000256" key="1">
    <source>
        <dbReference type="SAM" id="Phobius"/>
    </source>
</evidence>
<name>A0A5A7QFV2_STRAF</name>
<reference evidence="3" key="1">
    <citation type="journal article" date="2019" name="Curr. Biol.">
        <title>Genome Sequence of Striga asiatica Provides Insight into the Evolution of Plant Parasitism.</title>
        <authorList>
            <person name="Yoshida S."/>
            <person name="Kim S."/>
            <person name="Wafula E.K."/>
            <person name="Tanskanen J."/>
            <person name="Kim Y.M."/>
            <person name="Honaas L."/>
            <person name="Yang Z."/>
            <person name="Spallek T."/>
            <person name="Conn C.E."/>
            <person name="Ichihashi Y."/>
            <person name="Cheong K."/>
            <person name="Cui S."/>
            <person name="Der J.P."/>
            <person name="Gundlach H."/>
            <person name="Jiao Y."/>
            <person name="Hori C."/>
            <person name="Ishida J.K."/>
            <person name="Kasahara H."/>
            <person name="Kiba T."/>
            <person name="Kim M.S."/>
            <person name="Koo N."/>
            <person name="Laohavisit A."/>
            <person name="Lee Y.H."/>
            <person name="Lumba S."/>
            <person name="McCourt P."/>
            <person name="Mortimer J.C."/>
            <person name="Mutuku J.M."/>
            <person name="Nomura T."/>
            <person name="Sasaki-Sekimoto Y."/>
            <person name="Seto Y."/>
            <person name="Wang Y."/>
            <person name="Wakatake T."/>
            <person name="Sakakibara H."/>
            <person name="Demura T."/>
            <person name="Yamaguchi S."/>
            <person name="Yoneyama K."/>
            <person name="Manabe R.I."/>
            <person name="Nelson D.C."/>
            <person name="Schulman A.H."/>
            <person name="Timko M.P."/>
            <person name="dePamphilis C.W."/>
            <person name="Choi D."/>
            <person name="Shirasu K."/>
        </authorList>
    </citation>
    <scope>NUCLEOTIDE SEQUENCE [LARGE SCALE GENOMIC DNA]</scope>
    <source>
        <strain evidence="3">cv. UVA1</strain>
    </source>
</reference>
<keyword evidence="1" id="KW-0812">Transmembrane</keyword>
<keyword evidence="1" id="KW-0472">Membrane</keyword>
<gene>
    <name evidence="2" type="ORF">STAS_19579</name>
</gene>
<organism evidence="2 3">
    <name type="scientific">Striga asiatica</name>
    <name type="common">Asiatic witchweed</name>
    <name type="synonym">Buchnera asiatica</name>
    <dbReference type="NCBI Taxonomy" id="4170"/>
    <lineage>
        <taxon>Eukaryota</taxon>
        <taxon>Viridiplantae</taxon>
        <taxon>Streptophyta</taxon>
        <taxon>Embryophyta</taxon>
        <taxon>Tracheophyta</taxon>
        <taxon>Spermatophyta</taxon>
        <taxon>Magnoliopsida</taxon>
        <taxon>eudicotyledons</taxon>
        <taxon>Gunneridae</taxon>
        <taxon>Pentapetalae</taxon>
        <taxon>asterids</taxon>
        <taxon>lamiids</taxon>
        <taxon>Lamiales</taxon>
        <taxon>Orobanchaceae</taxon>
        <taxon>Buchnereae</taxon>
        <taxon>Striga</taxon>
    </lineage>
</organism>
<evidence type="ECO:0000313" key="3">
    <source>
        <dbReference type="Proteomes" id="UP000325081"/>
    </source>
</evidence>
<keyword evidence="1" id="KW-1133">Transmembrane helix</keyword>
<dbReference type="AlphaFoldDB" id="A0A5A7QFV2"/>
<evidence type="ECO:0000313" key="2">
    <source>
        <dbReference type="EMBL" id="GER42771.1"/>
    </source>
</evidence>
<dbReference type="EMBL" id="BKCP01006449">
    <property type="protein sequence ID" value="GER42771.1"/>
    <property type="molecule type" value="Genomic_DNA"/>
</dbReference>
<accession>A0A5A7QFV2</accession>